<dbReference type="PROSITE" id="PS50216">
    <property type="entry name" value="DHHC"/>
    <property type="match status" value="1"/>
</dbReference>
<feature type="compositionally biased region" description="Acidic residues" evidence="11">
    <location>
        <begin position="447"/>
        <end position="458"/>
    </location>
</feature>
<comment type="similarity">
    <text evidence="10">Belongs to the DHHC palmitoyltransferase family.</text>
</comment>
<dbReference type="GO" id="GO:0019706">
    <property type="term" value="F:protein-cysteine S-palmitoyltransferase activity"/>
    <property type="evidence" value="ECO:0007669"/>
    <property type="project" value="UniProtKB-EC"/>
</dbReference>
<dbReference type="AlphaFoldDB" id="A0A6A6UE09"/>
<dbReference type="EMBL" id="MU004234">
    <property type="protein sequence ID" value="KAF2670569.1"/>
    <property type="molecule type" value="Genomic_DNA"/>
</dbReference>
<evidence type="ECO:0000256" key="9">
    <source>
        <dbReference type="ARBA" id="ARBA00048048"/>
    </source>
</evidence>
<organism evidence="13 14">
    <name type="scientific">Microthyrium microscopicum</name>
    <dbReference type="NCBI Taxonomy" id="703497"/>
    <lineage>
        <taxon>Eukaryota</taxon>
        <taxon>Fungi</taxon>
        <taxon>Dikarya</taxon>
        <taxon>Ascomycota</taxon>
        <taxon>Pezizomycotina</taxon>
        <taxon>Dothideomycetes</taxon>
        <taxon>Dothideomycetes incertae sedis</taxon>
        <taxon>Microthyriales</taxon>
        <taxon>Microthyriaceae</taxon>
        <taxon>Microthyrium</taxon>
    </lineage>
</organism>
<dbReference type="GO" id="GO:0016020">
    <property type="term" value="C:membrane"/>
    <property type="evidence" value="ECO:0007669"/>
    <property type="project" value="UniProtKB-SubCell"/>
</dbReference>
<evidence type="ECO:0000256" key="7">
    <source>
        <dbReference type="ARBA" id="ARBA00023288"/>
    </source>
</evidence>
<feature type="transmembrane region" description="Helical" evidence="10">
    <location>
        <begin position="21"/>
        <end position="46"/>
    </location>
</feature>
<evidence type="ECO:0000256" key="3">
    <source>
        <dbReference type="ARBA" id="ARBA00022692"/>
    </source>
</evidence>
<feature type="transmembrane region" description="Helical" evidence="10">
    <location>
        <begin position="158"/>
        <end position="181"/>
    </location>
</feature>
<reference evidence="13" key="1">
    <citation type="journal article" date="2020" name="Stud. Mycol.">
        <title>101 Dothideomycetes genomes: a test case for predicting lifestyles and emergence of pathogens.</title>
        <authorList>
            <person name="Haridas S."/>
            <person name="Albert R."/>
            <person name="Binder M."/>
            <person name="Bloem J."/>
            <person name="Labutti K."/>
            <person name="Salamov A."/>
            <person name="Andreopoulos B."/>
            <person name="Baker S."/>
            <person name="Barry K."/>
            <person name="Bills G."/>
            <person name="Bluhm B."/>
            <person name="Cannon C."/>
            <person name="Castanera R."/>
            <person name="Culley D."/>
            <person name="Daum C."/>
            <person name="Ezra D."/>
            <person name="Gonzalez J."/>
            <person name="Henrissat B."/>
            <person name="Kuo A."/>
            <person name="Liang C."/>
            <person name="Lipzen A."/>
            <person name="Lutzoni F."/>
            <person name="Magnuson J."/>
            <person name="Mondo S."/>
            <person name="Nolan M."/>
            <person name="Ohm R."/>
            <person name="Pangilinan J."/>
            <person name="Park H.-J."/>
            <person name="Ramirez L."/>
            <person name="Alfaro M."/>
            <person name="Sun H."/>
            <person name="Tritt A."/>
            <person name="Yoshinaga Y."/>
            <person name="Zwiers L.-H."/>
            <person name="Turgeon B."/>
            <person name="Goodwin S."/>
            <person name="Spatafora J."/>
            <person name="Crous P."/>
            <person name="Grigoriev I."/>
        </authorList>
    </citation>
    <scope>NUCLEOTIDE SEQUENCE</scope>
    <source>
        <strain evidence="13">CBS 115976</strain>
    </source>
</reference>
<dbReference type="EC" id="2.3.1.225" evidence="10"/>
<evidence type="ECO:0000313" key="13">
    <source>
        <dbReference type="EMBL" id="KAF2670569.1"/>
    </source>
</evidence>
<dbReference type="InterPro" id="IPR039859">
    <property type="entry name" value="PFA4/ZDH16/20/ERF2-like"/>
</dbReference>
<gene>
    <name evidence="13" type="ORF">BT63DRAFT_446734</name>
</gene>
<evidence type="ECO:0000256" key="10">
    <source>
        <dbReference type="RuleBase" id="RU079119"/>
    </source>
</evidence>
<evidence type="ECO:0000256" key="4">
    <source>
        <dbReference type="ARBA" id="ARBA00022989"/>
    </source>
</evidence>
<keyword evidence="4 10" id="KW-1133">Transmembrane helix</keyword>
<name>A0A6A6UE09_9PEZI</name>
<keyword evidence="3 10" id="KW-0812">Transmembrane</keyword>
<keyword evidence="14" id="KW-1185">Reference proteome</keyword>
<feature type="transmembrane region" description="Helical" evidence="10">
    <location>
        <begin position="193"/>
        <end position="219"/>
    </location>
</feature>
<feature type="compositionally biased region" description="Basic and acidic residues" evidence="11">
    <location>
        <begin position="407"/>
        <end position="419"/>
    </location>
</feature>
<evidence type="ECO:0000256" key="5">
    <source>
        <dbReference type="ARBA" id="ARBA00023136"/>
    </source>
</evidence>
<dbReference type="InterPro" id="IPR001594">
    <property type="entry name" value="Palmitoyltrfase_DHHC"/>
</dbReference>
<feature type="compositionally biased region" description="Basic and acidic residues" evidence="11">
    <location>
        <begin position="388"/>
        <end position="397"/>
    </location>
</feature>
<keyword evidence="8 10" id="KW-0012">Acyltransferase</keyword>
<evidence type="ECO:0000256" key="2">
    <source>
        <dbReference type="ARBA" id="ARBA00022679"/>
    </source>
</evidence>
<dbReference type="Proteomes" id="UP000799302">
    <property type="component" value="Unassembled WGS sequence"/>
</dbReference>
<evidence type="ECO:0000313" key="14">
    <source>
        <dbReference type="Proteomes" id="UP000799302"/>
    </source>
</evidence>
<feature type="region of interest" description="Disordered" evidence="11">
    <location>
        <begin position="388"/>
        <end position="507"/>
    </location>
</feature>
<accession>A0A6A6UE09</accession>
<keyword evidence="5 10" id="KW-0472">Membrane</keyword>
<keyword evidence="7" id="KW-0449">Lipoprotein</keyword>
<comment type="catalytic activity">
    <reaction evidence="9 10">
        <text>L-cysteinyl-[protein] + hexadecanoyl-CoA = S-hexadecanoyl-L-cysteinyl-[protein] + CoA</text>
        <dbReference type="Rhea" id="RHEA:36683"/>
        <dbReference type="Rhea" id="RHEA-COMP:10131"/>
        <dbReference type="Rhea" id="RHEA-COMP:11032"/>
        <dbReference type="ChEBI" id="CHEBI:29950"/>
        <dbReference type="ChEBI" id="CHEBI:57287"/>
        <dbReference type="ChEBI" id="CHEBI:57379"/>
        <dbReference type="ChEBI" id="CHEBI:74151"/>
        <dbReference type="EC" id="2.3.1.225"/>
    </reaction>
</comment>
<keyword evidence="6" id="KW-0564">Palmitate</keyword>
<dbReference type="PANTHER" id="PTHR12246">
    <property type="entry name" value="PALMITOYLTRANSFERASE ZDHHC16"/>
    <property type="match status" value="1"/>
</dbReference>
<evidence type="ECO:0000256" key="11">
    <source>
        <dbReference type="SAM" id="MobiDB-lite"/>
    </source>
</evidence>
<evidence type="ECO:0000256" key="6">
    <source>
        <dbReference type="ARBA" id="ARBA00023139"/>
    </source>
</evidence>
<feature type="domain" description="Palmitoyltransferase DHHC" evidence="12">
    <location>
        <begin position="110"/>
        <end position="236"/>
    </location>
</feature>
<evidence type="ECO:0000256" key="1">
    <source>
        <dbReference type="ARBA" id="ARBA00004141"/>
    </source>
</evidence>
<feature type="region of interest" description="Disordered" evidence="11">
    <location>
        <begin position="288"/>
        <end position="309"/>
    </location>
</feature>
<evidence type="ECO:0000259" key="12">
    <source>
        <dbReference type="Pfam" id="PF01529"/>
    </source>
</evidence>
<keyword evidence="2 10" id="KW-0808">Transferase</keyword>
<evidence type="ECO:0000256" key="8">
    <source>
        <dbReference type="ARBA" id="ARBA00023315"/>
    </source>
</evidence>
<dbReference type="Pfam" id="PF01529">
    <property type="entry name" value="DHHC"/>
    <property type="match status" value="1"/>
</dbReference>
<comment type="domain">
    <text evidence="10">The DHHC domain is required for palmitoyltransferase activity.</text>
</comment>
<dbReference type="OrthoDB" id="302728at2759"/>
<sequence>MLPSPTGISFRRGRRSCLHTLERMCCSIFTFFPLVFVGSLTTWAVWTEVQIGMLPQKRFGTVYILAGITLYVLLNWSYYTAVFTDPGSPMVAVPHTEDVHLSSITVNSRGELRYCKKCQCLKPDRTHHCSSCRRCVLKMDHHCPWLATCVGLHNYKAFILFLTYTSLFSWLCFLVSATWLWSEIVEDTRTGEVMMPVHFVVLSVVSGIIGLVITGFTGYHIYLTTRNRTTIESLEKTRYLSPLRSMGSRQLNHNQTYEDPEHHSFGEQLRDIGHEIAKIHVNALPGITRPEEGEETGSAAQNSLRQTLGWEEQSRRREYDQYNDYLDERDNEKLPNAFDLGWKRNLHAVMGPNVWLWPFPIMNSIGDGWRWEKNHRWEHQHAQLRQERERELERQAQTERAAGWGARDPRIPDVEHGLSKADQVLGRTPNQFYDGPAAPRRRPPPDLDLDDDSSDEEQTDGKATLLRKLPKGISGNAHPGTRVMDSWNDVPDDMLGEPASGRKQHTK</sequence>
<proteinExistence type="inferred from homology"/>
<protein>
    <recommendedName>
        <fullName evidence="10">Palmitoyltransferase</fullName>
        <ecNumber evidence="10">2.3.1.225</ecNumber>
    </recommendedName>
</protein>
<feature type="transmembrane region" description="Helical" evidence="10">
    <location>
        <begin position="58"/>
        <end position="79"/>
    </location>
</feature>
<comment type="subcellular location">
    <subcellularLocation>
        <location evidence="1">Membrane</location>
        <topology evidence="1">Multi-pass membrane protein</topology>
    </subcellularLocation>
</comment>